<organism evidence="13 14">
    <name type="scientific">Fluviispira multicolorata</name>
    <dbReference type="NCBI Taxonomy" id="2654512"/>
    <lineage>
        <taxon>Bacteria</taxon>
        <taxon>Pseudomonadati</taxon>
        <taxon>Bdellovibrionota</taxon>
        <taxon>Oligoflexia</taxon>
        <taxon>Silvanigrellales</taxon>
        <taxon>Silvanigrellaceae</taxon>
        <taxon>Fluviispira</taxon>
    </lineage>
</organism>
<reference evidence="13 14" key="1">
    <citation type="submission" date="2019-10" db="EMBL/GenBank/DDBJ databases">
        <title>New genus of Silvanigrellaceae.</title>
        <authorList>
            <person name="Pitt A."/>
            <person name="Hahn M.W."/>
        </authorList>
    </citation>
    <scope>NUCLEOTIDE SEQUENCE [LARGE SCALE GENOMIC DNA]</scope>
    <source>
        <strain evidence="13 14">33A1-SZDP</strain>
    </source>
</reference>
<evidence type="ECO:0000256" key="1">
    <source>
        <dbReference type="ARBA" id="ARBA00002151"/>
    </source>
</evidence>
<feature type="domain" description="CMP/dCMP-type deaminase" evidence="12">
    <location>
        <begin position="63"/>
        <end position="177"/>
    </location>
</feature>
<protein>
    <recommendedName>
        <fullName evidence="8">Riboflavin biosynthesis protein RibD</fullName>
        <ecNumber evidence="7">1.1.1.193</ecNumber>
        <ecNumber evidence="6">3.5.4.26</ecNumber>
    </recommendedName>
</protein>
<comment type="caution">
    <text evidence="13">The sequence shown here is derived from an EMBL/GenBank/DDBJ whole genome shotgun (WGS) entry which is preliminary data.</text>
</comment>
<accession>A0A833JBQ0</accession>
<proteinExistence type="inferred from homology"/>
<dbReference type="InterPro" id="IPR050765">
    <property type="entry name" value="Riboflavin_Biosynth_HTPR"/>
</dbReference>
<dbReference type="Gene3D" id="3.40.430.10">
    <property type="entry name" value="Dihydrofolate Reductase, subunit A"/>
    <property type="match status" value="1"/>
</dbReference>
<dbReference type="GO" id="GO:0009231">
    <property type="term" value="P:riboflavin biosynthetic process"/>
    <property type="evidence" value="ECO:0007669"/>
    <property type="project" value="UniProtKB-UniPathway"/>
</dbReference>
<dbReference type="InterPro" id="IPR002734">
    <property type="entry name" value="RibDG_C"/>
</dbReference>
<keyword evidence="13" id="KW-0378">Hydrolase</keyword>
<dbReference type="UniPathway" id="UPA00275">
    <property type="reaction ID" value="UER00401"/>
</dbReference>
<dbReference type="InterPro" id="IPR004794">
    <property type="entry name" value="Eubact_RibD"/>
</dbReference>
<dbReference type="InterPro" id="IPR024072">
    <property type="entry name" value="DHFR-like_dom_sf"/>
</dbReference>
<keyword evidence="14" id="KW-1185">Reference proteome</keyword>
<dbReference type="PANTHER" id="PTHR38011:SF7">
    <property type="entry name" value="2,5-DIAMINO-6-RIBOSYLAMINO-4(3H)-PYRIMIDINONE 5'-PHOSPHATE REDUCTASE"/>
    <property type="match status" value="1"/>
</dbReference>
<comment type="pathway">
    <text evidence="2">Cofactor biosynthesis; riboflavin biosynthesis; 5-amino-6-(D-ribitylamino)uracil from GTP: step 2/4.</text>
</comment>
<evidence type="ECO:0000256" key="4">
    <source>
        <dbReference type="ARBA" id="ARBA00005259"/>
    </source>
</evidence>
<dbReference type="AlphaFoldDB" id="A0A833JBQ0"/>
<dbReference type="Pfam" id="PF00383">
    <property type="entry name" value="dCMP_cyt_deam_1"/>
    <property type="match status" value="1"/>
</dbReference>
<evidence type="ECO:0000256" key="7">
    <source>
        <dbReference type="ARBA" id="ARBA00013173"/>
    </source>
</evidence>
<comment type="pathway">
    <text evidence="3">Cofactor biosynthesis; riboflavin biosynthesis; 5-amino-6-(D-ribitylamino)uracil from GTP: step 3/4.</text>
</comment>
<dbReference type="NCBIfam" id="TIGR00326">
    <property type="entry name" value="eubact_ribD"/>
    <property type="match status" value="1"/>
</dbReference>
<dbReference type="CDD" id="cd01284">
    <property type="entry name" value="Riboflavin_deaminase-reductase"/>
    <property type="match status" value="1"/>
</dbReference>
<dbReference type="PROSITE" id="PS51747">
    <property type="entry name" value="CYT_DCMP_DEAMINASES_2"/>
    <property type="match status" value="1"/>
</dbReference>
<dbReference type="Pfam" id="PF01872">
    <property type="entry name" value="RibD_C"/>
    <property type="match status" value="1"/>
</dbReference>
<sequence>MRLGRKTDFFLNGQSESASYHYYFRKAIRMSLTLRSGFSFGGALSMLFPADKIKNEQSFLENTDEYWMSKALVKSMENASIANPNPSVGCLIVKNNELISSGCTEIWGGRHAESIAFSRLSPADLSGSTVYVTLEPCTHVGKQPPCIELFKNKGIQKVVIASKDPNPLVAGQGLIKLKEMGIECVTGVLINEVQAWLAPFFVQQKHKRPFIALKWAQTLDGCLADDNNGWQWISGENSRKYTHWLRQKYDAILIGVGTLLNDFPSLDIREIQHPNKRNPLKMIYDPFGKIFQCDKIEQEKLKEKTFKEGTKKIIFINSSVLAIEKSKKNEWLQSIIQNKDFLIVPLGEQNQPQFTKSLLESFLGKEIEDFLGRPLQSVLVEGGGRLLSAFIEEKCFDLIHIFIAPFFLGGEKHKLFSSAQKGFLSYPLKEVSTVQRYIMKVQEKLGEDILIELVQNEMN</sequence>
<keyword evidence="9" id="KW-0521">NADP</keyword>
<dbReference type="EMBL" id="WFLN01000007">
    <property type="protein sequence ID" value="KAB8029723.1"/>
    <property type="molecule type" value="Genomic_DNA"/>
</dbReference>
<gene>
    <name evidence="13" type="primary">ribD</name>
    <name evidence="13" type="ORF">GCL57_09260</name>
</gene>
<evidence type="ECO:0000256" key="6">
    <source>
        <dbReference type="ARBA" id="ARBA00012766"/>
    </source>
</evidence>
<dbReference type="EC" id="3.5.4.26" evidence="6"/>
<dbReference type="InterPro" id="IPR016193">
    <property type="entry name" value="Cytidine_deaminase-like"/>
</dbReference>
<comment type="function">
    <text evidence="1">Converts 2,5-diamino-6-(ribosylamino)-4(3h)-pyrimidinone 5'-phosphate into 5-amino-6-(ribosylamino)-2,4(1h,3h)-pyrimidinedione 5'-phosphate.</text>
</comment>
<evidence type="ECO:0000256" key="10">
    <source>
        <dbReference type="ARBA" id="ARBA00023002"/>
    </source>
</evidence>
<dbReference type="Proteomes" id="UP000442694">
    <property type="component" value="Unassembled WGS sequence"/>
</dbReference>
<evidence type="ECO:0000256" key="11">
    <source>
        <dbReference type="ARBA" id="ARBA00023268"/>
    </source>
</evidence>
<dbReference type="GO" id="GO:0008835">
    <property type="term" value="F:diaminohydroxyphosphoribosylaminopyrimidine deaminase activity"/>
    <property type="evidence" value="ECO:0007669"/>
    <property type="project" value="UniProtKB-EC"/>
</dbReference>
<dbReference type="InterPro" id="IPR002125">
    <property type="entry name" value="CMP_dCMP_dom"/>
</dbReference>
<dbReference type="GO" id="GO:0008703">
    <property type="term" value="F:5-amino-6-(5-phosphoribosylamino)uracil reductase activity"/>
    <property type="evidence" value="ECO:0007669"/>
    <property type="project" value="UniProtKB-EC"/>
</dbReference>
<dbReference type="PANTHER" id="PTHR38011">
    <property type="entry name" value="DIHYDROFOLATE REDUCTASE FAMILY PROTEIN (AFU_ORTHOLOGUE AFUA_8G06820)"/>
    <property type="match status" value="1"/>
</dbReference>
<evidence type="ECO:0000256" key="3">
    <source>
        <dbReference type="ARBA" id="ARBA00004910"/>
    </source>
</evidence>
<dbReference type="EC" id="1.1.1.193" evidence="7"/>
<evidence type="ECO:0000313" key="13">
    <source>
        <dbReference type="EMBL" id="KAB8029723.1"/>
    </source>
</evidence>
<evidence type="ECO:0000313" key="14">
    <source>
        <dbReference type="Proteomes" id="UP000442694"/>
    </source>
</evidence>
<evidence type="ECO:0000256" key="5">
    <source>
        <dbReference type="ARBA" id="ARBA00007417"/>
    </source>
</evidence>
<keyword evidence="10 13" id="KW-0560">Oxidoreductase</keyword>
<keyword evidence="11" id="KW-0511">Multifunctional enzyme</keyword>
<dbReference type="Gene3D" id="3.40.140.10">
    <property type="entry name" value="Cytidine Deaminase, domain 2"/>
    <property type="match status" value="1"/>
</dbReference>
<name>A0A833JBQ0_9BACT</name>
<evidence type="ECO:0000256" key="8">
    <source>
        <dbReference type="ARBA" id="ARBA00019930"/>
    </source>
</evidence>
<evidence type="ECO:0000256" key="9">
    <source>
        <dbReference type="ARBA" id="ARBA00022857"/>
    </source>
</evidence>
<comment type="similarity">
    <text evidence="5">In the C-terminal section; belongs to the HTP reductase family.</text>
</comment>
<evidence type="ECO:0000256" key="2">
    <source>
        <dbReference type="ARBA" id="ARBA00004882"/>
    </source>
</evidence>
<dbReference type="SUPFAM" id="SSF53927">
    <property type="entry name" value="Cytidine deaminase-like"/>
    <property type="match status" value="1"/>
</dbReference>
<dbReference type="SUPFAM" id="SSF53597">
    <property type="entry name" value="Dihydrofolate reductase-like"/>
    <property type="match status" value="1"/>
</dbReference>
<comment type="similarity">
    <text evidence="4">In the N-terminal section; belongs to the cytidine and deoxycytidylate deaminase family.</text>
</comment>
<evidence type="ECO:0000259" key="12">
    <source>
        <dbReference type="PROSITE" id="PS51747"/>
    </source>
</evidence>